<dbReference type="AlphaFoldDB" id="A0A061GKS9"/>
<evidence type="ECO:0000313" key="3">
    <source>
        <dbReference type="Proteomes" id="UP000026915"/>
    </source>
</evidence>
<evidence type="ECO:0000313" key="2">
    <source>
        <dbReference type="EMBL" id="EOY29752.1"/>
    </source>
</evidence>
<dbReference type="EMBL" id="CM001887">
    <property type="protein sequence ID" value="EOY29752.1"/>
    <property type="molecule type" value="Genomic_DNA"/>
</dbReference>
<dbReference type="Gene3D" id="1.20.1280.50">
    <property type="match status" value="1"/>
</dbReference>
<dbReference type="Pfam" id="PF18511">
    <property type="entry name" value="F-box_5"/>
    <property type="match status" value="1"/>
</dbReference>
<dbReference type="PANTHER" id="PTHR13382">
    <property type="entry name" value="MITOCHONDRIAL ATP SYNTHASE COUPLING FACTOR B"/>
    <property type="match status" value="1"/>
</dbReference>
<gene>
    <name evidence="2" type="ORF">TCM_037197</name>
</gene>
<dbReference type="Pfam" id="PF13516">
    <property type="entry name" value="LRR_6"/>
    <property type="match status" value="2"/>
</dbReference>
<feature type="domain" description="COI1 F-box" evidence="1">
    <location>
        <begin position="3"/>
        <end position="40"/>
    </location>
</feature>
<keyword evidence="3" id="KW-1185">Reference proteome</keyword>
<dbReference type="Gene3D" id="3.80.10.10">
    <property type="entry name" value="Ribonuclease Inhibitor"/>
    <property type="match status" value="1"/>
</dbReference>
<dbReference type="OMA" id="ECGPKVT"/>
<proteinExistence type="predicted"/>
<dbReference type="HOGENOM" id="CLU_1079323_0_0_1"/>
<dbReference type="eggNOG" id="KOG1947">
    <property type="taxonomic scope" value="Eukaryota"/>
</dbReference>
<dbReference type="InParanoid" id="A0A061GKS9"/>
<organism evidence="2 3">
    <name type="scientific">Theobroma cacao</name>
    <name type="common">Cacao</name>
    <name type="synonym">Cocoa</name>
    <dbReference type="NCBI Taxonomy" id="3641"/>
    <lineage>
        <taxon>Eukaryota</taxon>
        <taxon>Viridiplantae</taxon>
        <taxon>Streptophyta</taxon>
        <taxon>Embryophyta</taxon>
        <taxon>Tracheophyta</taxon>
        <taxon>Spermatophyta</taxon>
        <taxon>Magnoliopsida</taxon>
        <taxon>eudicotyledons</taxon>
        <taxon>Gunneridae</taxon>
        <taxon>Pentapetalae</taxon>
        <taxon>rosids</taxon>
        <taxon>malvids</taxon>
        <taxon>Malvales</taxon>
        <taxon>Malvaceae</taxon>
        <taxon>Byttnerioideae</taxon>
        <taxon>Theobroma</taxon>
    </lineage>
</organism>
<dbReference type="GO" id="GO:0005737">
    <property type="term" value="C:cytoplasm"/>
    <property type="evidence" value="ECO:0000318"/>
    <property type="project" value="GO_Central"/>
</dbReference>
<name>A0A061GKS9_THECC</name>
<dbReference type="InterPro" id="IPR032675">
    <property type="entry name" value="LRR_dom_sf"/>
</dbReference>
<accession>A0A061GKS9</accession>
<protein>
    <submittedName>
        <fullName evidence="2">F-box/LRR-repeat protein 2, putative</fullName>
    </submittedName>
</protein>
<dbReference type="PANTHER" id="PTHR13382:SF30">
    <property type="entry name" value="F-BOX_LRR-REPEAT PROTEIN 4-LIKE"/>
    <property type="match status" value="1"/>
</dbReference>
<dbReference type="InterPro" id="IPR050648">
    <property type="entry name" value="F-box_LRR-repeat"/>
</dbReference>
<dbReference type="InterPro" id="IPR001611">
    <property type="entry name" value="Leu-rich_rpt"/>
</dbReference>
<evidence type="ECO:0000259" key="1">
    <source>
        <dbReference type="Pfam" id="PF18511"/>
    </source>
</evidence>
<dbReference type="SUPFAM" id="SSF52047">
    <property type="entry name" value="RNI-like"/>
    <property type="match status" value="1"/>
</dbReference>
<dbReference type="InterPro" id="IPR041567">
    <property type="entry name" value="COI1_F-box"/>
</dbReference>
<reference evidence="2 3" key="1">
    <citation type="journal article" date="2013" name="Genome Biol.">
        <title>The genome sequence of the most widely cultivated cacao type and its use to identify candidate genes regulating pod color.</title>
        <authorList>
            <person name="Motamayor J.C."/>
            <person name="Mockaitis K."/>
            <person name="Schmutz J."/>
            <person name="Haiminen N."/>
            <person name="Iii D.L."/>
            <person name="Cornejo O."/>
            <person name="Findley S.D."/>
            <person name="Zheng P."/>
            <person name="Utro F."/>
            <person name="Royaert S."/>
            <person name="Saski C."/>
            <person name="Jenkins J."/>
            <person name="Podicheti R."/>
            <person name="Zhao M."/>
            <person name="Scheffler B.E."/>
            <person name="Stack J.C."/>
            <person name="Feltus F.A."/>
            <person name="Mustiga G.M."/>
            <person name="Amores F."/>
            <person name="Phillips W."/>
            <person name="Marelli J.P."/>
            <person name="May G.D."/>
            <person name="Shapiro H."/>
            <person name="Ma J."/>
            <person name="Bustamante C.D."/>
            <person name="Schnell R.J."/>
            <person name="Main D."/>
            <person name="Gilbert D."/>
            <person name="Parida L."/>
            <person name="Kuhn D.N."/>
        </authorList>
    </citation>
    <scope>NUCLEOTIDE SEQUENCE [LARGE SCALE GENOMIC DNA]</scope>
    <source>
        <strain evidence="3">cv. Matina 1-6</strain>
    </source>
</reference>
<dbReference type="Gramene" id="EOY29752">
    <property type="protein sequence ID" value="EOY29752"/>
    <property type="gene ID" value="TCM_037197"/>
</dbReference>
<sequence>MSTLGDDELSLVLNWVHDQDHRKAFSQVCKQWRRVEGLTRLSIRVLEPDLIPTFMPRFPNLLLFETPMFVSHSHLEFVAKTCPKLEVLNLNLRKTREEFDEIDGNSGFEDVGNDGLRALANGCPNLSKEGVICWMTKLLKQLGLRIRYGALNLEASSLVTDHGLAALATGYISISLKKLVLAECDRITDSGVSMLKHICCLEELNLAECGPKITDSGGVAVSSITSLRKLNLAWLINLSDVTVILQLPRIVSIWWLLI</sequence>
<dbReference type="Proteomes" id="UP000026915">
    <property type="component" value="Chromosome 9"/>
</dbReference>